<evidence type="ECO:0000313" key="2">
    <source>
        <dbReference type="Proteomes" id="UP000269945"/>
    </source>
</evidence>
<protein>
    <submittedName>
        <fullName evidence="1">Uncharacterized protein</fullName>
    </submittedName>
</protein>
<name>A0A9X9M7E4_GULGU</name>
<sequence length="76" mass="8344">DLSAGGELCSAPELCGRGSSLCLFQLKECPHSRASKSNEFTVQEIDERNQPRLLSVCKAEIKLEQICLVPFMPGPH</sequence>
<comment type="caution">
    <text evidence="1">The sequence shown here is derived from an EMBL/GenBank/DDBJ whole genome shotgun (WGS) entry which is preliminary data.</text>
</comment>
<proteinExistence type="predicted"/>
<feature type="non-terminal residue" evidence="1">
    <location>
        <position position="1"/>
    </location>
</feature>
<evidence type="ECO:0000313" key="1">
    <source>
        <dbReference type="EMBL" id="VCX38564.1"/>
    </source>
</evidence>
<dbReference type="AlphaFoldDB" id="A0A9X9M7E4"/>
<accession>A0A9X9M7E4</accession>
<gene>
    <name evidence="1" type="ORF">BN2614_LOCUS1</name>
</gene>
<reference evidence="1 2" key="1">
    <citation type="submission" date="2018-10" db="EMBL/GenBank/DDBJ databases">
        <authorList>
            <person name="Ekblom R."/>
            <person name="Jareborg N."/>
        </authorList>
    </citation>
    <scope>NUCLEOTIDE SEQUENCE [LARGE SCALE GENOMIC DNA]</scope>
    <source>
        <tissue evidence="1">Muscle</tissue>
    </source>
</reference>
<keyword evidence="2" id="KW-1185">Reference proteome</keyword>
<dbReference type="Proteomes" id="UP000269945">
    <property type="component" value="Unassembled WGS sequence"/>
</dbReference>
<dbReference type="EMBL" id="CYRY02043888">
    <property type="protein sequence ID" value="VCX38564.1"/>
    <property type="molecule type" value="Genomic_DNA"/>
</dbReference>
<organism evidence="1 2">
    <name type="scientific">Gulo gulo</name>
    <name type="common">Wolverine</name>
    <name type="synonym">Gluton</name>
    <dbReference type="NCBI Taxonomy" id="48420"/>
    <lineage>
        <taxon>Eukaryota</taxon>
        <taxon>Metazoa</taxon>
        <taxon>Chordata</taxon>
        <taxon>Craniata</taxon>
        <taxon>Vertebrata</taxon>
        <taxon>Euteleostomi</taxon>
        <taxon>Mammalia</taxon>
        <taxon>Eutheria</taxon>
        <taxon>Laurasiatheria</taxon>
        <taxon>Carnivora</taxon>
        <taxon>Caniformia</taxon>
        <taxon>Musteloidea</taxon>
        <taxon>Mustelidae</taxon>
        <taxon>Guloninae</taxon>
        <taxon>Gulo</taxon>
    </lineage>
</organism>